<feature type="domain" description="C2H2-type" evidence="10">
    <location>
        <begin position="314"/>
        <end position="344"/>
    </location>
</feature>
<dbReference type="OrthoDB" id="2687452at2759"/>
<evidence type="ECO:0000256" key="2">
    <source>
        <dbReference type="ARBA" id="ARBA00022723"/>
    </source>
</evidence>
<dbReference type="InterPro" id="IPR051061">
    <property type="entry name" value="Zinc_finger_trans_reg"/>
</dbReference>
<feature type="domain" description="C2H2-type" evidence="10">
    <location>
        <begin position="399"/>
        <end position="423"/>
    </location>
</feature>
<evidence type="ECO:0000256" key="1">
    <source>
        <dbReference type="ARBA" id="ARBA00004123"/>
    </source>
</evidence>
<dbReference type="PROSITE" id="PS50157">
    <property type="entry name" value="ZINC_FINGER_C2H2_2"/>
    <property type="match status" value="9"/>
</dbReference>
<keyword evidence="11" id="KW-1185">Reference proteome</keyword>
<dbReference type="Gene3D" id="3.30.160.60">
    <property type="entry name" value="Classic Zinc Finger"/>
    <property type="match status" value="4"/>
</dbReference>
<evidence type="ECO:0000256" key="4">
    <source>
        <dbReference type="ARBA" id="ARBA00022833"/>
    </source>
</evidence>
<sequence>MACCIVMNQPPQDVRGADAAENASCAASTGLPPRHPNLQPPGPSGPGGSSSASPAPPSPGPADTVTDHGRSPNAGPDFKEPWSKLLSLAKEKSHARHARSKVEEASSQISASKNDSVKDKQKKIAGSDEPTLKDELSKPTEPGNESTPVGAETLPATSLPVSDEVESEITPLRLREGRTAKVTTQSKRKSRRRASSVEWDYSGSESADTPRVPLKKAKNSKRKKRNASIEMDLADASDSEAEGYEFDAMHECSICNMKFKRPWRLRTHLQQHLQPEIRPFQCDEDGCSKGYFYKNHLERHKSRSHSDLVILAQTMCPSEGCNRIFKSQSGLKRHINKSHSVENLKFQCPHCDKKFSKNRQLRFHIAEHNGDPPLRCEQCNAGVFSDRDLKRHMRTHKQYVCDVSGCDKVFSTYPAFHKHKAEHNKCFQSLECAHCNKVFKKKSDLRNHVLTHLDQRTIYKCTYDSCPRFYYQERNLNSHIRVYHEKTSSFACSWEGCEMQFLSKKALTKHLMIHEKGRAEPKRKEGPKAPRKDKGLPKRAMATKLAGMLVNRGVEKVLLAPDRTVEVLDFREESPDCPTRRNKKLSSRSKMSKSMSSSSASATSGQGSLCSTDSVDIVNENNVVILQDEGALCPLPIGEDDSIISSLTGKVFEVGKGGVLIEVENNSQIIDANNSGPTEGNAHPTEACSLSENCLALPEKEQTLESVDGVSMDLENMPLIFDSIEENISCQQTGSLTEDFSDRTASSEKNKTSEIGDEAASIELRGSSLIAADMADNISDTLDENSLSGETQPCAETCLNSAVILEKDNETNLQSPEENVIMIEINESDNVVKSNVLTLSCEEKGSNGDVIPVERPVTPTTIRNIVKLVSPPFSSQADEIAAVYESGCMLSATLCAETIVDGPHGESEAILLIPGQKLSAGEASSARVVEVLSGDMEVYSVAGKNANEVSFGSSNESTENSPVKRLTLDDPSVASILQPLLQELTHKSNPSSNSVKSASKPAKLVRNPAHYHNVVCKLANFIRANAEIVPLKAGKCKKGRSHRDNLQGPTQEATHSDSSSVSESDGSRSDSGSDDDRNDYNEDDSGSDDNASSDGDGGNEDDEDGDDDDEVDEQPDDDADGEDEDGEENNDNDENGNDGAGNLNGNDDDNNNNDNNEPNSEGSEEPHEPDSTNGHQHINGGSDLGVDRASSPKQNASCEDDVLSTHSDDLVIDIEAYESEKDPAGKASSQEEEQETATNKSPPQCAPSPEKDNSMVIRRSRRLKQLEASKISAENAKLVVRNAFTELMRKKRCFTEADNRIATRCDNELAAGKENETVSAATNTSKKKQQQPPVRTRLKRKNKKGLDVLEDGKNRPQEVNTCESDSSGSDIIQPCKKRRCNIDDDSDSSVPQKIDGNLSSPTNTMVKEESDADLDSSPDRKSPLQMSLKASKINLLASLKSSSLLPNQDRLGSSVKKEDMLLLEPKSEPIISRGCSQLSEIAWIRVLREASKFMKLSLTAAED</sequence>
<evidence type="ECO:0000256" key="8">
    <source>
        <dbReference type="PROSITE-ProRule" id="PRU00042"/>
    </source>
</evidence>
<organism evidence="12">
    <name type="scientific">Thrips palmi</name>
    <name type="common">Melon thrips</name>
    <dbReference type="NCBI Taxonomy" id="161013"/>
    <lineage>
        <taxon>Eukaryota</taxon>
        <taxon>Metazoa</taxon>
        <taxon>Ecdysozoa</taxon>
        <taxon>Arthropoda</taxon>
        <taxon>Hexapoda</taxon>
        <taxon>Insecta</taxon>
        <taxon>Pterygota</taxon>
        <taxon>Neoptera</taxon>
        <taxon>Paraneoptera</taxon>
        <taxon>Thysanoptera</taxon>
        <taxon>Terebrantia</taxon>
        <taxon>Thripoidea</taxon>
        <taxon>Thripidae</taxon>
        <taxon>Thrips</taxon>
    </lineage>
</organism>
<dbReference type="GO" id="GO:0008270">
    <property type="term" value="F:zinc ion binding"/>
    <property type="evidence" value="ECO:0007669"/>
    <property type="project" value="UniProtKB-KW"/>
</dbReference>
<feature type="compositionally biased region" description="Basic and acidic residues" evidence="9">
    <location>
        <begin position="1344"/>
        <end position="1356"/>
    </location>
</feature>
<feature type="domain" description="C2H2-type" evidence="10">
    <location>
        <begin position="280"/>
        <end position="306"/>
    </location>
</feature>
<dbReference type="InParanoid" id="A0A6P8Z930"/>
<dbReference type="RefSeq" id="XP_034247070.1">
    <property type="nucleotide sequence ID" value="XM_034391179.1"/>
</dbReference>
<evidence type="ECO:0000256" key="5">
    <source>
        <dbReference type="ARBA" id="ARBA00023015"/>
    </source>
</evidence>
<keyword evidence="2" id="KW-0479">Metal-binding</keyword>
<dbReference type="GO" id="GO:0005634">
    <property type="term" value="C:nucleus"/>
    <property type="evidence" value="ECO:0007669"/>
    <property type="project" value="UniProtKB-SubCell"/>
</dbReference>
<evidence type="ECO:0000259" key="10">
    <source>
        <dbReference type="PROSITE" id="PS50157"/>
    </source>
</evidence>
<feature type="domain" description="C2H2-type" evidence="10">
    <location>
        <begin position="250"/>
        <end position="277"/>
    </location>
</feature>
<evidence type="ECO:0000256" key="3">
    <source>
        <dbReference type="ARBA" id="ARBA00022771"/>
    </source>
</evidence>
<feature type="compositionally biased region" description="Acidic residues" evidence="9">
    <location>
        <begin position="1097"/>
        <end position="1136"/>
    </location>
</feature>
<feature type="region of interest" description="Disordered" evidence="9">
    <location>
        <begin position="515"/>
        <end position="538"/>
    </location>
</feature>
<feature type="domain" description="C2H2-type" evidence="10">
    <location>
        <begin position="374"/>
        <end position="396"/>
    </location>
</feature>
<feature type="domain" description="C2H2-type" evidence="10">
    <location>
        <begin position="346"/>
        <end position="373"/>
    </location>
</feature>
<feature type="compositionally biased region" description="Low complexity" evidence="9">
    <location>
        <begin position="1152"/>
        <end position="1161"/>
    </location>
</feature>
<feature type="compositionally biased region" description="Basic and acidic residues" evidence="9">
    <location>
        <begin position="515"/>
        <end position="536"/>
    </location>
</feature>
<dbReference type="KEGG" id="tpal:117648600"/>
<dbReference type="PANTHER" id="PTHR46179:SF13">
    <property type="entry name" value="C2H2-TYPE DOMAIN-CONTAINING PROTEIN"/>
    <property type="match status" value="1"/>
</dbReference>
<feature type="compositionally biased region" description="Low complexity" evidence="9">
    <location>
        <begin position="17"/>
        <end position="27"/>
    </location>
</feature>
<feature type="compositionally biased region" description="Basic residues" evidence="9">
    <location>
        <begin position="213"/>
        <end position="226"/>
    </location>
</feature>
<proteinExistence type="predicted"/>
<feature type="compositionally biased region" description="Pro residues" evidence="9">
    <location>
        <begin position="33"/>
        <end position="44"/>
    </location>
</feature>
<feature type="region of interest" description="Disordered" evidence="9">
    <location>
        <begin position="572"/>
        <end position="609"/>
    </location>
</feature>
<feature type="region of interest" description="Disordered" evidence="9">
    <location>
        <begin position="1"/>
        <end position="226"/>
    </location>
</feature>
<dbReference type="GO" id="GO:0006357">
    <property type="term" value="P:regulation of transcription by RNA polymerase II"/>
    <property type="evidence" value="ECO:0007669"/>
    <property type="project" value="TreeGrafter"/>
</dbReference>
<keyword evidence="5" id="KW-0805">Transcription regulation</keyword>
<feature type="domain" description="C2H2-type" evidence="10">
    <location>
        <begin position="490"/>
        <end position="519"/>
    </location>
</feature>
<dbReference type="InterPro" id="IPR036236">
    <property type="entry name" value="Znf_C2H2_sf"/>
</dbReference>
<dbReference type="PROSITE" id="PS00028">
    <property type="entry name" value="ZINC_FINGER_C2H2_1"/>
    <property type="match status" value="8"/>
</dbReference>
<feature type="region of interest" description="Disordered" evidence="9">
    <location>
        <begin position="1316"/>
        <end position="1423"/>
    </location>
</feature>
<feature type="compositionally biased region" description="Low complexity" evidence="9">
    <location>
        <begin position="592"/>
        <end position="608"/>
    </location>
</feature>
<feature type="compositionally biased region" description="Polar residues" evidence="9">
    <location>
        <begin position="105"/>
        <end position="114"/>
    </location>
</feature>
<feature type="domain" description="C2H2-type" evidence="10">
    <location>
        <begin position="459"/>
        <end position="489"/>
    </location>
</feature>
<dbReference type="InterPro" id="IPR013087">
    <property type="entry name" value="Znf_C2H2_type"/>
</dbReference>
<protein>
    <submittedName>
        <fullName evidence="12">Uncharacterized protein LOC117648600</fullName>
    </submittedName>
</protein>
<feature type="compositionally biased region" description="Basic residues" evidence="9">
    <location>
        <begin position="580"/>
        <end position="591"/>
    </location>
</feature>
<evidence type="ECO:0000256" key="6">
    <source>
        <dbReference type="ARBA" id="ARBA00023163"/>
    </source>
</evidence>
<reference evidence="12" key="1">
    <citation type="submission" date="2025-08" db="UniProtKB">
        <authorList>
            <consortium name="RefSeq"/>
        </authorList>
    </citation>
    <scope>IDENTIFICATION</scope>
    <source>
        <tissue evidence="12">Total insect</tissue>
    </source>
</reference>
<evidence type="ECO:0000313" key="11">
    <source>
        <dbReference type="Proteomes" id="UP000515158"/>
    </source>
</evidence>
<dbReference type="PANTHER" id="PTHR46179">
    <property type="entry name" value="ZINC FINGER PROTEIN"/>
    <property type="match status" value="1"/>
</dbReference>
<feature type="domain" description="C2H2-type" evidence="10">
    <location>
        <begin position="430"/>
        <end position="457"/>
    </location>
</feature>
<gene>
    <name evidence="12" type="primary">LOC117648600</name>
</gene>
<feature type="compositionally biased region" description="Polar residues" evidence="9">
    <location>
        <begin position="1357"/>
        <end position="1370"/>
    </location>
</feature>
<dbReference type="SUPFAM" id="SSF57667">
    <property type="entry name" value="beta-beta-alpha zinc fingers"/>
    <property type="match status" value="4"/>
</dbReference>
<keyword evidence="6" id="KW-0804">Transcription</keyword>
<keyword evidence="3 8" id="KW-0863">Zinc-finger</keyword>
<keyword evidence="7" id="KW-0539">Nucleus</keyword>
<keyword evidence="4" id="KW-0862">Zinc</keyword>
<evidence type="ECO:0000256" key="7">
    <source>
        <dbReference type="ARBA" id="ARBA00023242"/>
    </source>
</evidence>
<dbReference type="Pfam" id="PF00096">
    <property type="entry name" value="zf-C2H2"/>
    <property type="match status" value="2"/>
</dbReference>
<dbReference type="GeneID" id="117648600"/>
<dbReference type="SMART" id="SM00355">
    <property type="entry name" value="ZnF_C2H2"/>
    <property type="match status" value="9"/>
</dbReference>
<name>A0A6P8Z930_THRPL</name>
<evidence type="ECO:0000256" key="9">
    <source>
        <dbReference type="SAM" id="MobiDB-lite"/>
    </source>
</evidence>
<comment type="subcellular location">
    <subcellularLocation>
        <location evidence="1">Nucleus</location>
    </subcellularLocation>
</comment>
<feature type="region of interest" description="Disordered" evidence="9">
    <location>
        <begin position="1036"/>
        <end position="1256"/>
    </location>
</feature>
<dbReference type="Proteomes" id="UP000515158">
    <property type="component" value="Unplaced"/>
</dbReference>
<accession>A0A6P8Z930</accession>
<evidence type="ECO:0000313" key="12">
    <source>
        <dbReference type="RefSeq" id="XP_034247070.1"/>
    </source>
</evidence>